<protein>
    <submittedName>
        <fullName evidence="4">GNAT family N-acetyltransferase</fullName>
    </submittedName>
</protein>
<gene>
    <name evidence="4" type="ORF">EZM97_07495</name>
</gene>
<dbReference type="SUPFAM" id="SSF55729">
    <property type="entry name" value="Acyl-CoA N-acyltransferases (Nat)"/>
    <property type="match status" value="1"/>
</dbReference>
<reference evidence="4 5" key="1">
    <citation type="submission" date="2019-02" db="EMBL/GenBank/DDBJ databases">
        <title>Dyella amyloliquefaciens sp. nov., isolated from forest soil.</title>
        <authorList>
            <person name="Gao Z.-H."/>
            <person name="Qiu L.-H."/>
        </authorList>
    </citation>
    <scope>NUCLEOTIDE SEQUENCE [LARGE SCALE GENOMIC DNA]</scope>
    <source>
        <strain evidence="4 5">KACC 12747</strain>
    </source>
</reference>
<evidence type="ECO:0000313" key="5">
    <source>
        <dbReference type="Proteomes" id="UP000291822"/>
    </source>
</evidence>
<name>A0A4R0YUM9_9GAMM</name>
<keyword evidence="2" id="KW-0012">Acyltransferase</keyword>
<dbReference type="PANTHER" id="PTHR43877">
    <property type="entry name" value="AMINOALKYLPHOSPHONATE N-ACETYLTRANSFERASE-RELATED-RELATED"/>
    <property type="match status" value="1"/>
</dbReference>
<proteinExistence type="predicted"/>
<dbReference type="GO" id="GO:0016747">
    <property type="term" value="F:acyltransferase activity, transferring groups other than amino-acyl groups"/>
    <property type="evidence" value="ECO:0007669"/>
    <property type="project" value="InterPro"/>
</dbReference>
<dbReference type="Gene3D" id="3.40.630.30">
    <property type="match status" value="1"/>
</dbReference>
<accession>A0A4R0YUM9</accession>
<dbReference type="EMBL" id="SJTG01000001">
    <property type="protein sequence ID" value="TCI13135.1"/>
    <property type="molecule type" value="Genomic_DNA"/>
</dbReference>
<dbReference type="InterPro" id="IPR050832">
    <property type="entry name" value="Bact_Acetyltransf"/>
</dbReference>
<dbReference type="InterPro" id="IPR016181">
    <property type="entry name" value="Acyl_CoA_acyltransferase"/>
</dbReference>
<dbReference type="Proteomes" id="UP000291822">
    <property type="component" value="Unassembled WGS sequence"/>
</dbReference>
<keyword evidence="1 4" id="KW-0808">Transferase</keyword>
<keyword evidence="5" id="KW-1185">Reference proteome</keyword>
<evidence type="ECO:0000259" key="3">
    <source>
        <dbReference type="PROSITE" id="PS51186"/>
    </source>
</evidence>
<feature type="domain" description="N-acetyltransferase" evidence="3">
    <location>
        <begin position="2"/>
        <end position="152"/>
    </location>
</feature>
<evidence type="ECO:0000256" key="2">
    <source>
        <dbReference type="ARBA" id="ARBA00023315"/>
    </source>
</evidence>
<dbReference type="InterPro" id="IPR000182">
    <property type="entry name" value="GNAT_dom"/>
</dbReference>
<comment type="caution">
    <text evidence="4">The sequence shown here is derived from an EMBL/GenBank/DDBJ whole genome shotgun (WGS) entry which is preliminary data.</text>
</comment>
<dbReference type="AlphaFoldDB" id="A0A4R0YUM9"/>
<dbReference type="RefSeq" id="WP_131150082.1">
    <property type="nucleotide sequence ID" value="NZ_SJTG01000001.1"/>
</dbReference>
<evidence type="ECO:0000313" key="4">
    <source>
        <dbReference type="EMBL" id="TCI13135.1"/>
    </source>
</evidence>
<dbReference type="CDD" id="cd04301">
    <property type="entry name" value="NAT_SF"/>
    <property type="match status" value="1"/>
</dbReference>
<sequence>MARVRMAGQGDAGTLTQMRCAFLEELGQALPDGFADHLRAWVEAAFADGRLLCWMAEQDGKILGCAAVNPYAHLPSAGYPAGVGWYLLNVYVKPAHRRGGVAGSLLTAIGSAAREQGIDMLSLHSTEPAWKMYERYGFRPSMDAMSMALATG</sequence>
<evidence type="ECO:0000256" key="1">
    <source>
        <dbReference type="ARBA" id="ARBA00022679"/>
    </source>
</evidence>
<organism evidence="4 5">
    <name type="scientific">Dyella soli</name>
    <dbReference type="NCBI Taxonomy" id="522319"/>
    <lineage>
        <taxon>Bacteria</taxon>
        <taxon>Pseudomonadati</taxon>
        <taxon>Pseudomonadota</taxon>
        <taxon>Gammaproteobacteria</taxon>
        <taxon>Lysobacterales</taxon>
        <taxon>Rhodanobacteraceae</taxon>
        <taxon>Dyella</taxon>
    </lineage>
</organism>
<dbReference type="Pfam" id="PF00583">
    <property type="entry name" value="Acetyltransf_1"/>
    <property type="match status" value="1"/>
</dbReference>
<dbReference type="PROSITE" id="PS51186">
    <property type="entry name" value="GNAT"/>
    <property type="match status" value="1"/>
</dbReference>